<evidence type="ECO:0000313" key="4">
    <source>
        <dbReference type="Proteomes" id="UP000184488"/>
    </source>
</evidence>
<dbReference type="GO" id="GO:0005737">
    <property type="term" value="C:cytoplasm"/>
    <property type="evidence" value="ECO:0007669"/>
    <property type="project" value="TreeGrafter"/>
</dbReference>
<dbReference type="CDD" id="cd09604">
    <property type="entry name" value="M1_APN_like"/>
    <property type="match status" value="1"/>
</dbReference>
<sequence length="753" mass="86701">MKNFNLFVVALALSINAFAQTQQESPKVKQQGHEDTNKFRQMYDLMATPNMYRTASGAPGPEYYQQQADYKIDIELDDKNARLYGVETVTYTNNAKESLDYLWVQLDQNLFAKTSKTPLVQNNRVDSAISARGFSRTYLEEKFDGGFKIDYVKDVKGAPVSYTVNETMMRINLDKPLAHGQKFTFSIKWWYNIGNYMVDGGRSGYEQFEDGNRLYVLAQFYPRMAVYNDVEGWQNMQFWGQGEFALPFGNFEVNITVPSDHIMEATGTLMNRSEVFTAAQVKRYEQAQQSFDKPVIIVTQDEAMVSEKGFSDKKKTWKFKAENVRDFGISTSRKFIHDAMAVKLGGKTVMATSVYPKEGNPLWEQYSTRAVAHTLKSYSSRTFDYPYPKAVSVNAQDQGMEYPMICWNFGRPEKDGKYSDRVKYGMLGVIIHEVGHNFFPMIVNSDERQWTWMDEGLNTFMEYLAEIEWESTFPVDRGPAKLIVPYMSGDQSWLEPIMSNSESITQFGNNAYGKPAAGLNILRETIMGRELFDYAFKTYANRWKFKHPTPEDFFRTMEDASGVDLDWFWRGWFYTTDYTDIGIKEVKQFFVSNEAPAGFQAQQATRRNRFRNSGPMVYMIDGSSADMKQEMSKPLNVKDVKTLDEYVEKTFTADEKSKLQSPKYFYQVTFNKPGGLVMPIIVELTFEDGTTENHKFPAQIWTKNDAEVSRTFATNKIIKKIMVDPKEETADIDVANNAWPKQEVASKFDESKN</sequence>
<dbReference type="GO" id="GO:0008270">
    <property type="term" value="F:zinc ion binding"/>
    <property type="evidence" value="ECO:0007669"/>
    <property type="project" value="InterPro"/>
</dbReference>
<feature type="domain" description="Peptidase M1 membrane alanine aminopeptidase" evidence="2">
    <location>
        <begin position="416"/>
        <end position="572"/>
    </location>
</feature>
<evidence type="ECO:0000313" key="3">
    <source>
        <dbReference type="EMBL" id="SHI76015.1"/>
    </source>
</evidence>
<dbReference type="InterPro" id="IPR050344">
    <property type="entry name" value="Peptidase_M1_aminopeptidases"/>
</dbReference>
<feature type="chain" id="PRO_5012364393" description="Peptidase M1 membrane alanine aminopeptidase domain-containing protein" evidence="1">
    <location>
        <begin position="20"/>
        <end position="753"/>
    </location>
</feature>
<dbReference type="EMBL" id="FQZI01000002">
    <property type="protein sequence ID" value="SHI76015.1"/>
    <property type="molecule type" value="Genomic_DNA"/>
</dbReference>
<dbReference type="GO" id="GO:0005615">
    <property type="term" value="C:extracellular space"/>
    <property type="evidence" value="ECO:0007669"/>
    <property type="project" value="TreeGrafter"/>
</dbReference>
<feature type="signal peptide" evidence="1">
    <location>
        <begin position="1"/>
        <end position="19"/>
    </location>
</feature>
<dbReference type="SUPFAM" id="SSF55486">
    <property type="entry name" value="Metalloproteases ('zincins'), catalytic domain"/>
    <property type="match status" value="1"/>
</dbReference>
<dbReference type="Pfam" id="PF01433">
    <property type="entry name" value="Peptidase_M1"/>
    <property type="match status" value="1"/>
</dbReference>
<name>A0A1M6DS64_9FLAO</name>
<dbReference type="GO" id="GO:0043171">
    <property type="term" value="P:peptide catabolic process"/>
    <property type="evidence" value="ECO:0007669"/>
    <property type="project" value="TreeGrafter"/>
</dbReference>
<dbReference type="STRING" id="415425.SAMN05444363_1603"/>
<dbReference type="RefSeq" id="WP_073310216.1">
    <property type="nucleotide sequence ID" value="NZ_FQZI01000002.1"/>
</dbReference>
<dbReference type="Gene3D" id="1.10.390.10">
    <property type="entry name" value="Neutral Protease Domain 2"/>
    <property type="match status" value="1"/>
</dbReference>
<organism evidence="3 4">
    <name type="scientific">Flavobacterium terrae</name>
    <dbReference type="NCBI Taxonomy" id="415425"/>
    <lineage>
        <taxon>Bacteria</taxon>
        <taxon>Pseudomonadati</taxon>
        <taxon>Bacteroidota</taxon>
        <taxon>Flavobacteriia</taxon>
        <taxon>Flavobacteriales</taxon>
        <taxon>Flavobacteriaceae</taxon>
        <taxon>Flavobacterium</taxon>
    </lineage>
</organism>
<dbReference type="OrthoDB" id="9814383at2"/>
<accession>A0A1M6DS64</accession>
<dbReference type="InterPro" id="IPR014782">
    <property type="entry name" value="Peptidase_M1_dom"/>
</dbReference>
<keyword evidence="1" id="KW-0732">Signal</keyword>
<keyword evidence="4" id="KW-1185">Reference proteome</keyword>
<dbReference type="GO" id="GO:0070006">
    <property type="term" value="F:metalloaminopeptidase activity"/>
    <property type="evidence" value="ECO:0007669"/>
    <property type="project" value="TreeGrafter"/>
</dbReference>
<dbReference type="InterPro" id="IPR027268">
    <property type="entry name" value="Peptidase_M4/M1_CTD_sf"/>
</dbReference>
<gene>
    <name evidence="3" type="ORF">SAMN05444363_1603</name>
</gene>
<proteinExistence type="predicted"/>
<dbReference type="PANTHER" id="PTHR11533">
    <property type="entry name" value="PROTEASE M1 ZINC METALLOPROTEASE"/>
    <property type="match status" value="1"/>
</dbReference>
<protein>
    <recommendedName>
        <fullName evidence="2">Peptidase M1 membrane alanine aminopeptidase domain-containing protein</fullName>
    </recommendedName>
</protein>
<evidence type="ECO:0000256" key="1">
    <source>
        <dbReference type="SAM" id="SignalP"/>
    </source>
</evidence>
<evidence type="ECO:0000259" key="2">
    <source>
        <dbReference type="Pfam" id="PF01433"/>
    </source>
</evidence>
<dbReference type="GO" id="GO:0042277">
    <property type="term" value="F:peptide binding"/>
    <property type="evidence" value="ECO:0007669"/>
    <property type="project" value="TreeGrafter"/>
</dbReference>
<reference evidence="4" key="1">
    <citation type="submission" date="2016-11" db="EMBL/GenBank/DDBJ databases">
        <authorList>
            <person name="Varghese N."/>
            <person name="Submissions S."/>
        </authorList>
    </citation>
    <scope>NUCLEOTIDE SEQUENCE [LARGE SCALE GENOMIC DNA]</scope>
    <source>
        <strain evidence="4">DSM 18829</strain>
    </source>
</reference>
<dbReference type="PANTHER" id="PTHR11533:SF174">
    <property type="entry name" value="PUROMYCIN-SENSITIVE AMINOPEPTIDASE-RELATED"/>
    <property type="match status" value="1"/>
</dbReference>
<dbReference type="AlphaFoldDB" id="A0A1M6DS64"/>
<dbReference type="GO" id="GO:0016020">
    <property type="term" value="C:membrane"/>
    <property type="evidence" value="ECO:0007669"/>
    <property type="project" value="TreeGrafter"/>
</dbReference>
<dbReference type="Proteomes" id="UP000184488">
    <property type="component" value="Unassembled WGS sequence"/>
</dbReference>